<evidence type="ECO:0000256" key="3">
    <source>
        <dbReference type="SAM" id="MobiDB-lite"/>
    </source>
</evidence>
<dbReference type="Gene3D" id="2.40.30.170">
    <property type="match status" value="1"/>
</dbReference>
<dbReference type="Gene3D" id="2.40.420.20">
    <property type="match status" value="1"/>
</dbReference>
<dbReference type="InterPro" id="IPR058625">
    <property type="entry name" value="MdtA-like_BSH"/>
</dbReference>
<dbReference type="Gene3D" id="1.10.287.470">
    <property type="entry name" value="Helix hairpin bin"/>
    <property type="match status" value="1"/>
</dbReference>
<gene>
    <name evidence="6" type="ORF">PPNSA23_07600</name>
</gene>
<protein>
    <submittedName>
        <fullName evidence="6">Efflux RND transporter periplasmic adaptor subunit</fullName>
    </submittedName>
</protein>
<dbReference type="NCBIfam" id="TIGR01730">
    <property type="entry name" value="RND_mfp"/>
    <property type="match status" value="1"/>
</dbReference>
<dbReference type="Gene3D" id="2.40.50.100">
    <property type="match status" value="1"/>
</dbReference>
<evidence type="ECO:0000256" key="1">
    <source>
        <dbReference type="ARBA" id="ARBA00009477"/>
    </source>
</evidence>
<feature type="domain" description="CusB-like beta-barrel" evidence="5">
    <location>
        <begin position="226"/>
        <end position="297"/>
    </location>
</feature>
<dbReference type="Pfam" id="PF25954">
    <property type="entry name" value="Beta-barrel_RND_2"/>
    <property type="match status" value="1"/>
</dbReference>
<keyword evidence="7" id="KW-1185">Reference proteome</keyword>
<feature type="coiled-coil region" evidence="2">
    <location>
        <begin position="126"/>
        <end position="153"/>
    </location>
</feature>
<keyword evidence="2" id="KW-0175">Coiled coil</keyword>
<dbReference type="PANTHER" id="PTHR30469">
    <property type="entry name" value="MULTIDRUG RESISTANCE PROTEIN MDTA"/>
    <property type="match status" value="1"/>
</dbReference>
<dbReference type="Pfam" id="PF25917">
    <property type="entry name" value="BSH_RND"/>
    <property type="match status" value="1"/>
</dbReference>
<proteinExistence type="inferred from homology"/>
<dbReference type="PANTHER" id="PTHR30469:SF11">
    <property type="entry name" value="BLL4320 PROTEIN"/>
    <property type="match status" value="1"/>
</dbReference>
<dbReference type="Proteomes" id="UP001628091">
    <property type="component" value="Unassembled WGS sequence"/>
</dbReference>
<dbReference type="InterPro" id="IPR006143">
    <property type="entry name" value="RND_pump_MFP"/>
</dbReference>
<reference evidence="6 7" key="1">
    <citation type="submission" date="2024-10" db="EMBL/GenBank/DDBJ databases">
        <title>Isolation, draft genome sequencing and identification of Phyllobacterium sp. NSA23, isolated from leaf soil.</title>
        <authorList>
            <person name="Akita H."/>
        </authorList>
    </citation>
    <scope>NUCLEOTIDE SEQUENCE [LARGE SCALE GENOMIC DNA]</scope>
    <source>
        <strain evidence="6 7">NSA23</strain>
    </source>
</reference>
<dbReference type="EMBL" id="BAAFZP010000001">
    <property type="protein sequence ID" value="GAB1580817.1"/>
    <property type="molecule type" value="Genomic_DNA"/>
</dbReference>
<comment type="caution">
    <text evidence="6">The sequence shown here is derived from an EMBL/GenBank/DDBJ whole genome shotgun (WGS) entry which is preliminary data.</text>
</comment>
<evidence type="ECO:0000259" key="5">
    <source>
        <dbReference type="Pfam" id="PF25954"/>
    </source>
</evidence>
<feature type="region of interest" description="Disordered" evidence="3">
    <location>
        <begin position="44"/>
        <end position="63"/>
    </location>
</feature>
<dbReference type="InterPro" id="IPR058792">
    <property type="entry name" value="Beta-barrel_RND_2"/>
</dbReference>
<evidence type="ECO:0000256" key="2">
    <source>
        <dbReference type="SAM" id="Coils"/>
    </source>
</evidence>
<sequence>MKVWKQLVLTVFILLAALAGWAYFYPGANQVLARVGIDWLPQRSTPQDGAARQEGAGSNGGARPAALVVARPAESETINNRLTAIGTGRALETVSVTPYTSGMMTTLLVKAGARVKAGEPIAQLDAENEQIAADRAKIALQNAENTLRRITTLRSTNTATEVQMVDAQLAVANAKLAQEEAGLALSRRTVVAPISGVIGILPVNAGNFVTTQTAIATIDDRSQILIDIWVPERYAPQIKVGQPLTATAIALPGQIFEGKISAVDNMIDEASRTLRVRAGIANPKDMLRAGMSFEVTILFPGDTYPSVDPLALQWGAEGAYVWRVVNGVAEKVPVHIIQRNTASILVDGQLRAGDMIVTQGVQSVRAGNPVQITRDESGAPEGSAVNPFAPSTDRAG</sequence>
<feature type="region of interest" description="Disordered" evidence="3">
    <location>
        <begin position="372"/>
        <end position="396"/>
    </location>
</feature>
<accession>A0ABQ0GVX4</accession>
<evidence type="ECO:0000313" key="6">
    <source>
        <dbReference type="EMBL" id="GAB1580817.1"/>
    </source>
</evidence>
<dbReference type="RefSeq" id="WP_407863752.1">
    <property type="nucleotide sequence ID" value="NZ_BAAFZP010000001.1"/>
</dbReference>
<evidence type="ECO:0000259" key="4">
    <source>
        <dbReference type="Pfam" id="PF25917"/>
    </source>
</evidence>
<name>A0ABQ0GVX4_9HYPH</name>
<comment type="similarity">
    <text evidence="1">Belongs to the membrane fusion protein (MFP) (TC 8.A.1) family.</text>
</comment>
<dbReference type="SUPFAM" id="SSF111369">
    <property type="entry name" value="HlyD-like secretion proteins"/>
    <property type="match status" value="1"/>
</dbReference>
<evidence type="ECO:0000313" key="7">
    <source>
        <dbReference type="Proteomes" id="UP001628091"/>
    </source>
</evidence>
<feature type="domain" description="Multidrug resistance protein MdtA-like barrel-sandwich hybrid" evidence="4">
    <location>
        <begin position="92"/>
        <end position="215"/>
    </location>
</feature>
<organism evidence="6 7">
    <name type="scientific">Phyllobacterium phragmitis</name>
    <dbReference type="NCBI Taxonomy" id="2670329"/>
    <lineage>
        <taxon>Bacteria</taxon>
        <taxon>Pseudomonadati</taxon>
        <taxon>Pseudomonadota</taxon>
        <taxon>Alphaproteobacteria</taxon>
        <taxon>Hyphomicrobiales</taxon>
        <taxon>Phyllobacteriaceae</taxon>
        <taxon>Phyllobacterium</taxon>
    </lineage>
</organism>